<sequence length="220" mass="23494">MSTDIRSGAAAVSGGAGVSAWKSARRTLGLIAFGWAAAVGNTLLAYLTSGTDAIPIIVGVVLCFVFVMLLVFLHRAWWLGVLALVPALFVLVGSVQYPPEGALDLRGVREPVVVVADSAAGTSSNNHQLTLKNTETGRELAEKLTYRGQAGAPEVGERLDIIRDPDGRVPMEEADSVDASEELRNLVGGAAVWTLMALLAGRRGHVRRRRGRELRDLPTW</sequence>
<organism evidence="2 3">
    <name type="scientific">Streptomyces polyasparticus</name>
    <dbReference type="NCBI Taxonomy" id="2767826"/>
    <lineage>
        <taxon>Bacteria</taxon>
        <taxon>Bacillati</taxon>
        <taxon>Actinomycetota</taxon>
        <taxon>Actinomycetes</taxon>
        <taxon>Kitasatosporales</taxon>
        <taxon>Streptomycetaceae</taxon>
        <taxon>Streptomyces</taxon>
    </lineage>
</organism>
<gene>
    <name evidence="2" type="ORF">H9Y04_20250</name>
</gene>
<feature type="transmembrane region" description="Helical" evidence="1">
    <location>
        <begin position="28"/>
        <end position="47"/>
    </location>
</feature>
<name>A0ABR7SKM4_9ACTN</name>
<feature type="transmembrane region" description="Helical" evidence="1">
    <location>
        <begin position="53"/>
        <end position="72"/>
    </location>
</feature>
<proteinExistence type="predicted"/>
<comment type="caution">
    <text evidence="2">The sequence shown here is derived from an EMBL/GenBank/DDBJ whole genome shotgun (WGS) entry which is preliminary data.</text>
</comment>
<accession>A0ABR7SKM4</accession>
<evidence type="ECO:0008006" key="4">
    <source>
        <dbReference type="Google" id="ProtNLM"/>
    </source>
</evidence>
<keyword evidence="1" id="KW-0812">Transmembrane</keyword>
<protein>
    <recommendedName>
        <fullName evidence="4">Integral membrane protein</fullName>
    </recommendedName>
</protein>
<feature type="transmembrane region" description="Helical" evidence="1">
    <location>
        <begin position="77"/>
        <end position="97"/>
    </location>
</feature>
<dbReference type="EMBL" id="JACTVJ010000010">
    <property type="protein sequence ID" value="MBC9714883.1"/>
    <property type="molecule type" value="Genomic_DNA"/>
</dbReference>
<dbReference type="RefSeq" id="WP_187815341.1">
    <property type="nucleotide sequence ID" value="NZ_JACTVJ010000010.1"/>
</dbReference>
<keyword evidence="1" id="KW-0472">Membrane</keyword>
<evidence type="ECO:0000313" key="3">
    <source>
        <dbReference type="Proteomes" id="UP000642284"/>
    </source>
</evidence>
<reference evidence="2 3" key="1">
    <citation type="submission" date="2020-08" db="EMBL/GenBank/DDBJ databases">
        <title>Genemic of Streptomyces polyaspartic.</title>
        <authorList>
            <person name="Liu W."/>
        </authorList>
    </citation>
    <scope>NUCLEOTIDE SEQUENCE [LARGE SCALE GENOMIC DNA]</scope>
    <source>
        <strain evidence="2 3">TRM66268-LWL</strain>
    </source>
</reference>
<evidence type="ECO:0000313" key="2">
    <source>
        <dbReference type="EMBL" id="MBC9714883.1"/>
    </source>
</evidence>
<dbReference type="Proteomes" id="UP000642284">
    <property type="component" value="Unassembled WGS sequence"/>
</dbReference>
<keyword evidence="1" id="KW-1133">Transmembrane helix</keyword>
<evidence type="ECO:0000256" key="1">
    <source>
        <dbReference type="SAM" id="Phobius"/>
    </source>
</evidence>
<keyword evidence="3" id="KW-1185">Reference proteome</keyword>